<proteinExistence type="inferred from homology"/>
<evidence type="ECO:0000256" key="4">
    <source>
        <dbReference type="ARBA" id="ARBA00022448"/>
    </source>
</evidence>
<dbReference type="InterPro" id="IPR039670">
    <property type="entry name" value="NPC2-like"/>
</dbReference>
<dbReference type="PANTHER" id="PTHR11306">
    <property type="entry name" value="NIEMANN PICK TYPE C2 PROTEIN NPC2-RELATED"/>
    <property type="match status" value="1"/>
</dbReference>
<sequence length="167" mass="18059">MAEARFTLALLVSLSAIFASSFADPIDFRLCSKKNYDVKVSGVDITPSPVQRSVNTTFTISASTDKGIPGGKMQIDVKYWIFNVYSETHELCSETSCPISAGNFVLVHTQALPGITPPPMHVGKIQGSYTLTMKMMDEKKHELACISFDFSIGFVAAEDPKAAVADG</sequence>
<evidence type="ECO:0000256" key="6">
    <source>
        <dbReference type="ARBA" id="ARBA00023055"/>
    </source>
</evidence>
<dbReference type="PANTHER" id="PTHR11306:SF0">
    <property type="entry name" value="PHOSPHATIDYLGLYCEROL_PHOSPHATIDYLINOSITOL TRANSFER PROTEIN"/>
    <property type="match status" value="1"/>
</dbReference>
<dbReference type="GO" id="GO:0015918">
    <property type="term" value="P:sterol transport"/>
    <property type="evidence" value="ECO:0007669"/>
    <property type="project" value="InterPro"/>
</dbReference>
<evidence type="ECO:0000259" key="8">
    <source>
        <dbReference type="SMART" id="SM00737"/>
    </source>
</evidence>
<keyword evidence="10" id="KW-1185">Reference proteome</keyword>
<keyword evidence="6" id="KW-0445">Lipid transport</keyword>
<dbReference type="SUPFAM" id="SSF81296">
    <property type="entry name" value="E set domains"/>
    <property type="match status" value="1"/>
</dbReference>
<feature type="chain" id="PRO_5016418909" description="MD-2-related lipid-recognition domain-containing protein" evidence="7">
    <location>
        <begin position="24"/>
        <end position="167"/>
    </location>
</feature>
<evidence type="ECO:0000313" key="10">
    <source>
        <dbReference type="Proteomes" id="UP000249390"/>
    </source>
</evidence>
<keyword evidence="5 7" id="KW-0732">Signal</keyword>
<dbReference type="Proteomes" id="UP000249390">
    <property type="component" value="Unassembled WGS sequence"/>
</dbReference>
<protein>
    <recommendedName>
        <fullName evidence="8">MD-2-related lipid-recognition domain-containing protein</fullName>
    </recommendedName>
</protein>
<comment type="similarity">
    <text evidence="2">Belongs to the NPC2 family.</text>
</comment>
<comment type="caution">
    <text evidence="9">The sequence shown here is derived from an EMBL/GenBank/DDBJ whole genome shotgun (WGS) entry which is preliminary data.</text>
</comment>
<keyword evidence="4" id="KW-0813">Transport</keyword>
<comment type="subunit">
    <text evidence="3">Monomer.</text>
</comment>
<dbReference type="Gene3D" id="2.60.40.770">
    <property type="match status" value="1"/>
</dbReference>
<evidence type="ECO:0000256" key="5">
    <source>
        <dbReference type="ARBA" id="ARBA00022729"/>
    </source>
</evidence>
<dbReference type="InterPro" id="IPR003172">
    <property type="entry name" value="ML_dom"/>
</dbReference>
<evidence type="ECO:0000256" key="3">
    <source>
        <dbReference type="ARBA" id="ARBA00011245"/>
    </source>
</evidence>
<evidence type="ECO:0000256" key="1">
    <source>
        <dbReference type="ARBA" id="ARBA00002053"/>
    </source>
</evidence>
<dbReference type="GO" id="GO:0032934">
    <property type="term" value="F:sterol binding"/>
    <property type="evidence" value="ECO:0007669"/>
    <property type="project" value="InterPro"/>
</dbReference>
<gene>
    <name evidence="9" type="ORF">DM860_006380</name>
</gene>
<organism evidence="9 10">
    <name type="scientific">Cuscuta australis</name>
    <dbReference type="NCBI Taxonomy" id="267555"/>
    <lineage>
        <taxon>Eukaryota</taxon>
        <taxon>Viridiplantae</taxon>
        <taxon>Streptophyta</taxon>
        <taxon>Embryophyta</taxon>
        <taxon>Tracheophyta</taxon>
        <taxon>Spermatophyta</taxon>
        <taxon>Magnoliopsida</taxon>
        <taxon>eudicotyledons</taxon>
        <taxon>Gunneridae</taxon>
        <taxon>Pentapetalae</taxon>
        <taxon>asterids</taxon>
        <taxon>lamiids</taxon>
        <taxon>Solanales</taxon>
        <taxon>Convolvulaceae</taxon>
        <taxon>Cuscuteae</taxon>
        <taxon>Cuscuta</taxon>
        <taxon>Cuscuta subgen. Grammica</taxon>
        <taxon>Cuscuta sect. Cleistogrammica</taxon>
    </lineage>
</organism>
<name>A0A328D591_9ASTE</name>
<feature type="signal peptide" evidence="7">
    <location>
        <begin position="1"/>
        <end position="23"/>
    </location>
</feature>
<reference evidence="9 10" key="1">
    <citation type="submission" date="2018-06" db="EMBL/GenBank/DDBJ databases">
        <title>The Genome of Cuscuta australis (Dodder) Provides Insight into the Evolution of Plant Parasitism.</title>
        <authorList>
            <person name="Liu H."/>
        </authorList>
    </citation>
    <scope>NUCLEOTIDE SEQUENCE [LARGE SCALE GENOMIC DNA]</scope>
    <source>
        <strain evidence="10">cv. Yunnan</strain>
        <tissue evidence="9">Vines</tissue>
    </source>
</reference>
<dbReference type="Pfam" id="PF02221">
    <property type="entry name" value="E1_DerP2_DerF2"/>
    <property type="match status" value="1"/>
</dbReference>
<dbReference type="AlphaFoldDB" id="A0A328D591"/>
<dbReference type="InterPro" id="IPR014756">
    <property type="entry name" value="Ig_E-set"/>
</dbReference>
<accession>A0A328D591</accession>
<evidence type="ECO:0000256" key="2">
    <source>
        <dbReference type="ARBA" id="ARBA00006370"/>
    </source>
</evidence>
<dbReference type="EMBL" id="NQVE01000194">
    <property type="protein sequence ID" value="RAL40310.1"/>
    <property type="molecule type" value="Genomic_DNA"/>
</dbReference>
<evidence type="ECO:0000313" key="9">
    <source>
        <dbReference type="EMBL" id="RAL40310.1"/>
    </source>
</evidence>
<dbReference type="SMART" id="SM00737">
    <property type="entry name" value="ML"/>
    <property type="match status" value="1"/>
</dbReference>
<feature type="domain" description="MD-2-related lipid-recognition" evidence="8">
    <location>
        <begin position="28"/>
        <end position="150"/>
    </location>
</feature>
<comment type="function">
    <text evidence="1">Catalyzes the intermembrane transfer of phosphatidylglycerol and phosphatidylinositol.</text>
</comment>
<evidence type="ECO:0000256" key="7">
    <source>
        <dbReference type="SAM" id="SignalP"/>
    </source>
</evidence>